<feature type="transmembrane region" description="Helical" evidence="1">
    <location>
        <begin position="83"/>
        <end position="116"/>
    </location>
</feature>
<dbReference type="InterPro" id="IPR009936">
    <property type="entry name" value="DUF1468"/>
</dbReference>
<evidence type="ECO:0000259" key="2">
    <source>
        <dbReference type="Pfam" id="PF07331"/>
    </source>
</evidence>
<dbReference type="Pfam" id="PF07331">
    <property type="entry name" value="TctB"/>
    <property type="match status" value="1"/>
</dbReference>
<gene>
    <name evidence="3" type="ORF">GJ689_16610</name>
</gene>
<feature type="transmembrane region" description="Helical" evidence="1">
    <location>
        <begin position="122"/>
        <end position="140"/>
    </location>
</feature>
<feature type="transmembrane region" description="Helical" evidence="1">
    <location>
        <begin position="12"/>
        <end position="31"/>
    </location>
</feature>
<keyword evidence="1" id="KW-0812">Transmembrane</keyword>
<evidence type="ECO:0000256" key="1">
    <source>
        <dbReference type="SAM" id="Phobius"/>
    </source>
</evidence>
<reference evidence="3 4" key="1">
    <citation type="submission" date="2019-11" db="EMBL/GenBank/DDBJ databases">
        <title>Whole-genome sequence of Rhodoplanes serenus DSM 18633, type strain.</title>
        <authorList>
            <person name="Kyndt J.A."/>
            <person name="Meyer T.E."/>
        </authorList>
    </citation>
    <scope>NUCLEOTIDE SEQUENCE [LARGE SCALE GENOMIC DNA]</scope>
    <source>
        <strain evidence="3 4">DSM 18633</strain>
    </source>
</reference>
<evidence type="ECO:0000313" key="4">
    <source>
        <dbReference type="Proteomes" id="UP000438991"/>
    </source>
</evidence>
<dbReference type="EMBL" id="WNKV01000012">
    <property type="protein sequence ID" value="MTW17831.1"/>
    <property type="molecule type" value="Genomic_DNA"/>
</dbReference>
<keyword evidence="1" id="KW-1133">Transmembrane helix</keyword>
<accession>A0A9X4XSH5</accession>
<protein>
    <submittedName>
        <fullName evidence="3">Tripartite tricarboxylate transporter TctB family protein</fullName>
    </submittedName>
</protein>
<organism evidence="3 4">
    <name type="scientific">Rhodoplanes serenus</name>
    <dbReference type="NCBI Taxonomy" id="200615"/>
    <lineage>
        <taxon>Bacteria</taxon>
        <taxon>Pseudomonadati</taxon>
        <taxon>Pseudomonadota</taxon>
        <taxon>Alphaproteobacteria</taxon>
        <taxon>Hyphomicrobiales</taxon>
        <taxon>Nitrobacteraceae</taxon>
        <taxon>Rhodoplanes</taxon>
    </lineage>
</organism>
<feature type="transmembrane region" description="Helical" evidence="1">
    <location>
        <begin position="43"/>
        <end position="63"/>
    </location>
</feature>
<dbReference type="RefSeq" id="WP_155480433.1">
    <property type="nucleotide sequence ID" value="NZ_WNKV01000012.1"/>
</dbReference>
<name>A0A9X4XSH5_9BRAD</name>
<dbReference type="AlphaFoldDB" id="A0A9X4XSH5"/>
<feature type="domain" description="DUF1468" evidence="2">
    <location>
        <begin position="12"/>
        <end position="148"/>
    </location>
</feature>
<comment type="caution">
    <text evidence="3">The sequence shown here is derived from an EMBL/GenBank/DDBJ whole genome shotgun (WGS) entry which is preliminary data.</text>
</comment>
<sequence length="160" mass="16530">MASRFQAELATALGTAAFGAVVVAGAIEYGIGWDSAGPEPGAFPFYVGILIIVASLANGVQALAQHRALAAAGFLDGPHARRVLIFMALSVAFVILASLLGLYVAAVLYVAAAAWWQGGYRPWVGAACGIATALFFYVVLEKAFQVPLLKGPLEAALGIH</sequence>
<dbReference type="Proteomes" id="UP000438991">
    <property type="component" value="Unassembled WGS sequence"/>
</dbReference>
<evidence type="ECO:0000313" key="3">
    <source>
        <dbReference type="EMBL" id="MTW17831.1"/>
    </source>
</evidence>
<keyword evidence="1" id="KW-0472">Membrane</keyword>
<proteinExistence type="predicted"/>